<feature type="region of interest" description="Disordered" evidence="3">
    <location>
        <begin position="327"/>
        <end position="363"/>
    </location>
</feature>
<comment type="caution">
    <text evidence="4">The sequence shown here is derived from an EMBL/GenBank/DDBJ whole genome shotgun (WGS) entry which is preliminary data.</text>
</comment>
<protein>
    <submittedName>
        <fullName evidence="4">Uncharacterized protein</fullName>
    </submittedName>
</protein>
<evidence type="ECO:0000256" key="3">
    <source>
        <dbReference type="SAM" id="MobiDB-lite"/>
    </source>
</evidence>
<organism evidence="4 5">
    <name type="scientific">Ilex paraguariensis</name>
    <name type="common">yerba mate</name>
    <dbReference type="NCBI Taxonomy" id="185542"/>
    <lineage>
        <taxon>Eukaryota</taxon>
        <taxon>Viridiplantae</taxon>
        <taxon>Streptophyta</taxon>
        <taxon>Embryophyta</taxon>
        <taxon>Tracheophyta</taxon>
        <taxon>Spermatophyta</taxon>
        <taxon>Magnoliopsida</taxon>
        <taxon>eudicotyledons</taxon>
        <taxon>Gunneridae</taxon>
        <taxon>Pentapetalae</taxon>
        <taxon>asterids</taxon>
        <taxon>campanulids</taxon>
        <taxon>Aquifoliales</taxon>
        <taxon>Aquifoliaceae</taxon>
        <taxon>Ilex</taxon>
    </lineage>
</organism>
<evidence type="ECO:0000313" key="4">
    <source>
        <dbReference type="EMBL" id="CAK9179945.1"/>
    </source>
</evidence>
<evidence type="ECO:0000256" key="1">
    <source>
        <dbReference type="ARBA" id="ARBA00022860"/>
    </source>
</evidence>
<proteinExistence type="inferred from homology"/>
<dbReference type="Proteomes" id="UP001642360">
    <property type="component" value="Unassembled WGS sequence"/>
</dbReference>
<dbReference type="PANTHER" id="PTHR32295:SF126">
    <property type="entry name" value="PROTEIN IQ-DOMAIN 8"/>
    <property type="match status" value="1"/>
</dbReference>
<keyword evidence="1" id="KW-0112">Calmodulin-binding</keyword>
<name>A0ABC8UFZ3_9AQUA</name>
<evidence type="ECO:0000313" key="5">
    <source>
        <dbReference type="Proteomes" id="UP001642360"/>
    </source>
</evidence>
<accession>A0ABC8UFZ3</accession>
<dbReference type="AlphaFoldDB" id="A0ABC8UFZ3"/>
<feature type="compositionally biased region" description="Basic and acidic residues" evidence="3">
    <location>
        <begin position="382"/>
        <end position="391"/>
    </location>
</feature>
<sequence>MGGPGKWIKSVIGLQARPQTGEQEKVGGKSRKWKLWRSSSSPGGLGFSSKGVKRCQLVGSEASDSSSYMSDGALAVAVATLVRAPHKDFMVVRQEWAAVRIQTMFRALLARRALRALRALVRLQAIVRGRQVRKQAALTLRCMQALVRAQARVRAQCVQTPLEGQAAQKLLDQNRNQANPVKQAEDAWCDSRGSVKEVRAKLQMKQEGAIKRERAIAYSLSQQHLRRNASPNSRTNKGLVSNKADTNNSEWRWLDGWVVTKPWESRLMEEFHTDPSEFHTPSTKKYGDYTEYDSTMKVRSNIFTGISSKPLIACQITHSSSEPCSEFLFDDSTTSNSSTSTSETPGSIKTPAEGHITKQSYMYPTESIKAKQRVYNYSQHDMQRHSTDSLKLHKKPSPLSRGVTRRSADTDLYSLDLCKDLYSPMLMGSHEGLKNSHN</sequence>
<dbReference type="PANTHER" id="PTHR32295">
    <property type="entry name" value="IQ-DOMAIN 5-RELATED"/>
    <property type="match status" value="1"/>
</dbReference>
<comment type="similarity">
    <text evidence="2">Belongs to the IQD family.</text>
</comment>
<feature type="compositionally biased region" description="Low complexity" evidence="3">
    <location>
        <begin position="332"/>
        <end position="344"/>
    </location>
</feature>
<dbReference type="PROSITE" id="PS50096">
    <property type="entry name" value="IQ"/>
    <property type="match status" value="2"/>
</dbReference>
<gene>
    <name evidence="4" type="ORF">ILEXP_LOCUS49891</name>
</gene>
<evidence type="ECO:0000256" key="2">
    <source>
        <dbReference type="ARBA" id="ARBA00024341"/>
    </source>
</evidence>
<dbReference type="GO" id="GO:0005516">
    <property type="term" value="F:calmodulin binding"/>
    <property type="evidence" value="ECO:0007669"/>
    <property type="project" value="UniProtKB-KW"/>
</dbReference>
<dbReference type="SUPFAM" id="SSF52540">
    <property type="entry name" value="P-loop containing nucleoside triphosphate hydrolases"/>
    <property type="match status" value="1"/>
</dbReference>
<dbReference type="EMBL" id="CAUOFW020007613">
    <property type="protein sequence ID" value="CAK9179945.1"/>
    <property type="molecule type" value="Genomic_DNA"/>
</dbReference>
<dbReference type="InterPro" id="IPR027417">
    <property type="entry name" value="P-loop_NTPase"/>
</dbReference>
<feature type="region of interest" description="Disordered" evidence="3">
    <location>
        <begin position="382"/>
        <end position="405"/>
    </location>
</feature>
<reference evidence="4 5" key="1">
    <citation type="submission" date="2024-02" db="EMBL/GenBank/DDBJ databases">
        <authorList>
            <person name="Vignale AGUSTIN F."/>
            <person name="Sosa J E."/>
            <person name="Modenutti C."/>
        </authorList>
    </citation>
    <scope>NUCLEOTIDE SEQUENCE [LARGE SCALE GENOMIC DNA]</scope>
</reference>
<keyword evidence="5" id="KW-1185">Reference proteome</keyword>